<keyword evidence="1" id="KW-0378">Hydrolase</keyword>
<dbReference type="PIRSF" id="PIRSF029285">
    <property type="entry name" value="Aminopept"/>
    <property type="match status" value="1"/>
</dbReference>
<dbReference type="Pfam" id="PF10023">
    <property type="entry name" value="Aminopep"/>
    <property type="match status" value="1"/>
</dbReference>
<dbReference type="GO" id="GO:0004177">
    <property type="term" value="F:aminopeptidase activity"/>
    <property type="evidence" value="ECO:0007669"/>
    <property type="project" value="UniProtKB-KW"/>
</dbReference>
<comment type="caution">
    <text evidence="1">The sequence shown here is derived from an EMBL/GenBank/DDBJ whole genome shotgun (WGS) entry which is preliminary data.</text>
</comment>
<reference evidence="1" key="1">
    <citation type="submission" date="2022-11" db="EMBL/GenBank/DDBJ databases">
        <title>Hoeflea poritis sp. nov., isolated from scleractinian coral Porites lutea.</title>
        <authorList>
            <person name="Zhang G."/>
            <person name="Wei Q."/>
            <person name="Cai L."/>
        </authorList>
    </citation>
    <scope>NUCLEOTIDE SEQUENCE</scope>
    <source>
        <strain evidence="1">E7-10</strain>
    </source>
</reference>
<dbReference type="RefSeq" id="WP_271090544.1">
    <property type="nucleotide sequence ID" value="NZ_JAPJZH010000009.1"/>
</dbReference>
<protein>
    <submittedName>
        <fullName evidence="1">Aminopeptidase</fullName>
        <ecNumber evidence="1">3.4.11.-</ecNumber>
    </submittedName>
</protein>
<organism evidence="1 2">
    <name type="scientific">Hoeflea poritis</name>
    <dbReference type="NCBI Taxonomy" id="2993659"/>
    <lineage>
        <taxon>Bacteria</taxon>
        <taxon>Pseudomonadati</taxon>
        <taxon>Pseudomonadota</taxon>
        <taxon>Alphaproteobacteria</taxon>
        <taxon>Hyphomicrobiales</taxon>
        <taxon>Rhizobiaceae</taxon>
        <taxon>Hoeflea</taxon>
    </lineage>
</organism>
<keyword evidence="1" id="KW-0031">Aminopeptidase</keyword>
<dbReference type="PROSITE" id="PS51257">
    <property type="entry name" value="PROKAR_LIPOPROTEIN"/>
    <property type="match status" value="1"/>
</dbReference>
<gene>
    <name evidence="1" type="ORF">OOZ53_15435</name>
</gene>
<dbReference type="Proteomes" id="UP001148313">
    <property type="component" value="Unassembled WGS sequence"/>
</dbReference>
<keyword evidence="1" id="KW-0645">Protease</keyword>
<dbReference type="EC" id="3.4.11.-" evidence="1"/>
<sequence>MPSHLRLLPVALLSLPLLSGCESLSYYSQSLGGHLELVNSGQRIDRLIADPRSAPDLRAQLTEARAIRAFASERLALPDNNSYRSYVDTGREFVSWAVFATPELSLEVRTWCFPIVGCVPYRGYFSRQEAFSYAKELADGGDDVYVAGIPAYSTLGWTSDPLLNTMFLRGDTYLASVVFHELTHQVVYVRGDAAFNEAFAVSVEDSGTVLWLEHKDDKAGLKRYRLSQRRNADFQALVARTREELHGIYTGNGSDAEKRAEKAAAIERLRARYRRLKTRKWDGYSGYDAWFSEPINNAKLATISVYNDLEPAFSRLLELCASDYGRYYEAVRRIGRLDFARRREVLEGATRCD</sequence>
<evidence type="ECO:0000313" key="2">
    <source>
        <dbReference type="Proteomes" id="UP001148313"/>
    </source>
</evidence>
<dbReference type="InterPro" id="IPR014553">
    <property type="entry name" value="Aminopept"/>
</dbReference>
<accession>A0ABT4VPW6</accession>
<evidence type="ECO:0000313" key="1">
    <source>
        <dbReference type="EMBL" id="MDA4846753.1"/>
    </source>
</evidence>
<name>A0ABT4VPW6_9HYPH</name>
<dbReference type="EMBL" id="JAPJZH010000009">
    <property type="protein sequence ID" value="MDA4846753.1"/>
    <property type="molecule type" value="Genomic_DNA"/>
</dbReference>
<proteinExistence type="predicted"/>
<keyword evidence="2" id="KW-1185">Reference proteome</keyword>